<dbReference type="PaxDb" id="4097-A0A1S3X102"/>
<evidence type="ECO:0000313" key="1">
    <source>
        <dbReference type="RefSeq" id="XP_016433368.1"/>
    </source>
</evidence>
<dbReference type="OrthoDB" id="414945at2759"/>
<dbReference type="PANTHER" id="PTHR11439:SF498">
    <property type="entry name" value="DNAK FAMILY PROTEIN"/>
    <property type="match status" value="1"/>
</dbReference>
<gene>
    <name evidence="1" type="primary">LOC107759875</name>
</gene>
<dbReference type="InterPro" id="IPR043502">
    <property type="entry name" value="DNA/RNA_pol_sf"/>
</dbReference>
<dbReference type="RefSeq" id="XP_016433368.1">
    <property type="nucleotide sequence ID" value="XM_016577882.1"/>
</dbReference>
<accession>A0A1S3X102</accession>
<protein>
    <submittedName>
        <fullName evidence="1">Uncharacterized mitochondrial protein AtMg00810-like</fullName>
    </submittedName>
</protein>
<sequence>MEIIREPQCFIINQQKFTLELLEEFGCSGVVVSSPLDPSSKLHAELMPPLDDPTLYRHLIGKINYLTNTQPDICFDILTLSQYMQKPSISHFSAGLRVLRYLHSDPAQGGAPISWKSKKHVSLSFSSAEVEYRSMRGVTVEITWLVCLLTDLSAPPTLPVTFHSDSQAAIYIARNPVFYERTKHVELDCHFVH</sequence>
<organism evidence="1">
    <name type="scientific">Nicotiana tabacum</name>
    <name type="common">Common tobacco</name>
    <dbReference type="NCBI Taxonomy" id="4097"/>
    <lineage>
        <taxon>Eukaryota</taxon>
        <taxon>Viridiplantae</taxon>
        <taxon>Streptophyta</taxon>
        <taxon>Embryophyta</taxon>
        <taxon>Tracheophyta</taxon>
        <taxon>Spermatophyta</taxon>
        <taxon>Magnoliopsida</taxon>
        <taxon>eudicotyledons</taxon>
        <taxon>Gunneridae</taxon>
        <taxon>Pentapetalae</taxon>
        <taxon>asterids</taxon>
        <taxon>lamiids</taxon>
        <taxon>Solanales</taxon>
        <taxon>Solanaceae</taxon>
        <taxon>Nicotianoideae</taxon>
        <taxon>Nicotianeae</taxon>
        <taxon>Nicotiana</taxon>
    </lineage>
</organism>
<dbReference type="OMA" id="DEGELFP"/>
<dbReference type="PANTHER" id="PTHR11439">
    <property type="entry name" value="GAG-POL-RELATED RETROTRANSPOSON"/>
    <property type="match status" value="1"/>
</dbReference>
<reference evidence="1" key="1">
    <citation type="submission" date="2025-08" db="UniProtKB">
        <authorList>
            <consortium name="RefSeq"/>
        </authorList>
    </citation>
    <scope>IDENTIFICATION</scope>
</reference>
<dbReference type="AlphaFoldDB" id="A0A1S3X102"/>
<dbReference type="SUPFAM" id="SSF56672">
    <property type="entry name" value="DNA/RNA polymerases"/>
    <property type="match status" value="1"/>
</dbReference>
<name>A0A1S3X102_TOBAC</name>
<proteinExistence type="predicted"/>
<dbReference type="CDD" id="cd09272">
    <property type="entry name" value="RNase_HI_RT_Ty1"/>
    <property type="match status" value="1"/>
</dbReference>
<dbReference type="KEGG" id="nta:107759875"/>
<dbReference type="STRING" id="4097.A0A1S3X102"/>